<reference evidence="3" key="1">
    <citation type="submission" date="2021-05" db="EMBL/GenBank/DDBJ databases">
        <title>The genome of the haptophyte Pavlova lutheri (Diacronema luteri, Pavlovales) - a model for lipid biosynthesis in eukaryotic algae.</title>
        <authorList>
            <person name="Hulatt C.J."/>
            <person name="Posewitz M.C."/>
        </authorList>
    </citation>
    <scope>NUCLEOTIDE SEQUENCE</scope>
    <source>
        <strain evidence="3">NIVA-4/92</strain>
    </source>
</reference>
<dbReference type="EMBL" id="JAGTXO010000014">
    <property type="protein sequence ID" value="KAG8463853.1"/>
    <property type="molecule type" value="Genomic_DNA"/>
</dbReference>
<dbReference type="PANTHER" id="PTHR23324">
    <property type="entry name" value="SEC14 RELATED PROTEIN"/>
    <property type="match status" value="1"/>
</dbReference>
<keyword evidence="4" id="KW-1185">Reference proteome</keyword>
<dbReference type="OrthoDB" id="1434354at2759"/>
<dbReference type="GO" id="GO:0005737">
    <property type="term" value="C:cytoplasm"/>
    <property type="evidence" value="ECO:0007669"/>
    <property type="project" value="TreeGrafter"/>
</dbReference>
<dbReference type="InterPro" id="IPR001251">
    <property type="entry name" value="CRAL-TRIO_dom"/>
</dbReference>
<dbReference type="Proteomes" id="UP000751190">
    <property type="component" value="Unassembled WGS sequence"/>
</dbReference>
<dbReference type="CDD" id="cd00170">
    <property type="entry name" value="SEC14"/>
    <property type="match status" value="1"/>
</dbReference>
<dbReference type="Gene3D" id="3.40.525.10">
    <property type="entry name" value="CRAL-TRIO lipid binding domain"/>
    <property type="match status" value="1"/>
</dbReference>
<proteinExistence type="predicted"/>
<evidence type="ECO:0000259" key="2">
    <source>
        <dbReference type="PROSITE" id="PS50191"/>
    </source>
</evidence>
<protein>
    <recommendedName>
        <fullName evidence="2">CRAL-TRIO domain-containing protein</fullName>
    </recommendedName>
</protein>
<name>A0A8J6CDS8_DIALT</name>
<gene>
    <name evidence="3" type="ORF">KFE25_000021</name>
</gene>
<dbReference type="PROSITE" id="PS50191">
    <property type="entry name" value="CRAL_TRIO"/>
    <property type="match status" value="1"/>
</dbReference>
<accession>A0A8J6CDS8</accession>
<feature type="domain" description="CRAL-TRIO" evidence="2">
    <location>
        <begin position="112"/>
        <end position="291"/>
    </location>
</feature>
<evidence type="ECO:0000313" key="4">
    <source>
        <dbReference type="Proteomes" id="UP000751190"/>
    </source>
</evidence>
<dbReference type="SMART" id="SM00516">
    <property type="entry name" value="SEC14"/>
    <property type="match status" value="1"/>
</dbReference>
<organism evidence="3 4">
    <name type="scientific">Diacronema lutheri</name>
    <name type="common">Unicellular marine alga</name>
    <name type="synonym">Monochrysis lutheri</name>
    <dbReference type="NCBI Taxonomy" id="2081491"/>
    <lineage>
        <taxon>Eukaryota</taxon>
        <taxon>Haptista</taxon>
        <taxon>Haptophyta</taxon>
        <taxon>Pavlovophyceae</taxon>
        <taxon>Pavlovales</taxon>
        <taxon>Pavlovaceae</taxon>
        <taxon>Diacronema</taxon>
    </lineage>
</organism>
<dbReference type="PANTHER" id="PTHR23324:SF83">
    <property type="entry name" value="SEC14-LIKE PROTEIN 2"/>
    <property type="match status" value="1"/>
</dbReference>
<evidence type="ECO:0000256" key="1">
    <source>
        <dbReference type="SAM" id="MobiDB-lite"/>
    </source>
</evidence>
<sequence>MPPDAEPSGPPPAAGVFDPRRNDRYAFETLRTRFAVELAELRAHLDELGVDAAEPGAPAEWGDAHLLRFVLGFGSGKGAALAFCRCVDWMREHDGAARRARFAAGAPLRFRALRAMRQLAPMQRIGLDRHGCPVIVHYLGQLKPRQIIAKFSPEEIRHFNMLASERTYVQLQTLSARDGVLRRSVLVLDLGGVGLNMLAPLALARLRSIISELTQVYVEMVDRVFFVRVPLAGWLQSLAYSLAPERSHHKFAFLGADFVEQLSEHVPREQLPHALLTGIPPADGWGLQDGDVDMASEAEAKAEDDTASSVGDAHLGRSGGKGGGSR</sequence>
<feature type="compositionally biased region" description="Gly residues" evidence="1">
    <location>
        <begin position="317"/>
        <end position="326"/>
    </location>
</feature>
<dbReference type="AlphaFoldDB" id="A0A8J6CDS8"/>
<dbReference type="InterPro" id="IPR051064">
    <property type="entry name" value="SEC14/CRAL-TRIO_domain"/>
</dbReference>
<dbReference type="InterPro" id="IPR036865">
    <property type="entry name" value="CRAL-TRIO_dom_sf"/>
</dbReference>
<feature type="region of interest" description="Disordered" evidence="1">
    <location>
        <begin position="288"/>
        <end position="326"/>
    </location>
</feature>
<dbReference type="Pfam" id="PF00650">
    <property type="entry name" value="CRAL_TRIO"/>
    <property type="match status" value="1"/>
</dbReference>
<comment type="caution">
    <text evidence="3">The sequence shown here is derived from an EMBL/GenBank/DDBJ whole genome shotgun (WGS) entry which is preliminary data.</text>
</comment>
<evidence type="ECO:0000313" key="3">
    <source>
        <dbReference type="EMBL" id="KAG8463853.1"/>
    </source>
</evidence>
<dbReference type="SUPFAM" id="SSF52087">
    <property type="entry name" value="CRAL/TRIO domain"/>
    <property type="match status" value="1"/>
</dbReference>